<reference evidence="12" key="1">
    <citation type="submission" date="2017-05" db="EMBL/GenBank/DDBJ databases">
        <authorList>
            <person name="Sharma S."/>
            <person name="Sidhu C."/>
            <person name="Pinnaka A.K."/>
        </authorList>
    </citation>
    <scope>NUCLEOTIDE SEQUENCE [LARGE SCALE GENOMIC DNA]</scope>
    <source>
        <strain evidence="12">AK93</strain>
    </source>
</reference>
<evidence type="ECO:0000256" key="3">
    <source>
        <dbReference type="ARBA" id="ARBA00013109"/>
    </source>
</evidence>
<evidence type="ECO:0000313" key="12">
    <source>
        <dbReference type="Proteomes" id="UP000256763"/>
    </source>
</evidence>
<dbReference type="InterPro" id="IPR003754">
    <property type="entry name" value="4pyrrol_synth_uPrphyn_synth"/>
</dbReference>
<evidence type="ECO:0000256" key="8">
    <source>
        <dbReference type="ARBA" id="ARBA00048617"/>
    </source>
</evidence>
<sequence length="277" mass="29863">MPLGRSCILRYEACGEGAETVVAKPLAGCSVLVTRPQAQADGLCRRLEALGAAPVRLPTLLIGPVAASPALDAAIADVAVADWIIFASRNAVSYGFELLDERGLRLNPQARLATVGTGTAHELRKHGYRVTCKPKAGFNTEALLDMPEFAVGMGDRVLIFRGRGGRALMGDTLKERGARVRFVEVYQRLQPDLDVRAALMAWRACERRWTIVTSEEGLGNLLRMVGDAADELRSYGLVTVSERLIAAARRRGWSGPIRLAASPGDNGLTDALLNEND</sequence>
<evidence type="ECO:0000259" key="10">
    <source>
        <dbReference type="Pfam" id="PF02602"/>
    </source>
</evidence>
<dbReference type="GO" id="GO:0006780">
    <property type="term" value="P:uroporphyrinogen III biosynthetic process"/>
    <property type="evidence" value="ECO:0007669"/>
    <property type="project" value="UniProtKB-UniRule"/>
</dbReference>
<proteinExistence type="inferred from homology"/>
<dbReference type="OrthoDB" id="9787650at2"/>
<comment type="caution">
    <text evidence="11">The sequence shown here is derived from an EMBL/GenBank/DDBJ whole genome shotgun (WGS) entry which is preliminary data.</text>
</comment>
<dbReference type="GO" id="GO:0006782">
    <property type="term" value="P:protoporphyrinogen IX biosynthetic process"/>
    <property type="evidence" value="ECO:0007669"/>
    <property type="project" value="UniProtKB-UniRule"/>
</dbReference>
<dbReference type="UniPathway" id="UPA00251">
    <property type="reaction ID" value="UER00320"/>
</dbReference>
<evidence type="ECO:0000256" key="7">
    <source>
        <dbReference type="ARBA" id="ARBA00040167"/>
    </source>
</evidence>
<evidence type="ECO:0000256" key="2">
    <source>
        <dbReference type="ARBA" id="ARBA00008133"/>
    </source>
</evidence>
<dbReference type="PANTHER" id="PTHR38042:SF1">
    <property type="entry name" value="UROPORPHYRINOGEN-III SYNTHASE, CHLOROPLASTIC"/>
    <property type="match status" value="1"/>
</dbReference>
<feature type="domain" description="Tetrapyrrole biosynthesis uroporphyrinogen III synthase" evidence="10">
    <location>
        <begin position="45"/>
        <end position="254"/>
    </location>
</feature>
<evidence type="ECO:0000256" key="6">
    <source>
        <dbReference type="ARBA" id="ARBA00037589"/>
    </source>
</evidence>
<evidence type="ECO:0000256" key="4">
    <source>
        <dbReference type="ARBA" id="ARBA00023239"/>
    </source>
</evidence>
<dbReference type="InterPro" id="IPR036108">
    <property type="entry name" value="4pyrrol_syn_uPrphyn_synt_sf"/>
</dbReference>
<dbReference type="PANTHER" id="PTHR38042">
    <property type="entry name" value="UROPORPHYRINOGEN-III SYNTHASE, CHLOROPLASTIC"/>
    <property type="match status" value="1"/>
</dbReference>
<keyword evidence="5 9" id="KW-0627">Porphyrin biosynthesis</keyword>
<dbReference type="Gene3D" id="3.40.50.10090">
    <property type="match status" value="2"/>
</dbReference>
<keyword evidence="4 9" id="KW-0456">Lyase</keyword>
<dbReference type="SUPFAM" id="SSF69618">
    <property type="entry name" value="HemD-like"/>
    <property type="match status" value="1"/>
</dbReference>
<dbReference type="Proteomes" id="UP000256763">
    <property type="component" value="Unassembled WGS sequence"/>
</dbReference>
<evidence type="ECO:0000313" key="11">
    <source>
        <dbReference type="EMBL" id="RFA35386.1"/>
    </source>
</evidence>
<comment type="function">
    <text evidence="6 9">Catalyzes cyclization of the linear tetrapyrrole, hydroxymethylbilane, to the macrocyclic uroporphyrinogen III.</text>
</comment>
<dbReference type="EMBL" id="NFZW01000012">
    <property type="protein sequence ID" value="RFA35386.1"/>
    <property type="molecule type" value="Genomic_DNA"/>
</dbReference>
<name>A0A3E0WTT5_9GAMM</name>
<comment type="catalytic activity">
    <reaction evidence="8 9">
        <text>hydroxymethylbilane = uroporphyrinogen III + H2O</text>
        <dbReference type="Rhea" id="RHEA:18965"/>
        <dbReference type="ChEBI" id="CHEBI:15377"/>
        <dbReference type="ChEBI" id="CHEBI:57308"/>
        <dbReference type="ChEBI" id="CHEBI:57845"/>
        <dbReference type="EC" id="4.2.1.75"/>
    </reaction>
</comment>
<dbReference type="AlphaFoldDB" id="A0A3E0WTT5"/>
<dbReference type="EC" id="4.2.1.75" evidence="3 9"/>
<dbReference type="InterPro" id="IPR039793">
    <property type="entry name" value="UROS/Hem4"/>
</dbReference>
<evidence type="ECO:0000256" key="5">
    <source>
        <dbReference type="ARBA" id="ARBA00023244"/>
    </source>
</evidence>
<comment type="pathway">
    <text evidence="1 9">Porphyrin-containing compound metabolism; protoporphyrin-IX biosynthesis; coproporphyrinogen-III from 5-aminolevulinate: step 3/4.</text>
</comment>
<accession>A0A3E0WTT5</accession>
<keyword evidence="12" id="KW-1185">Reference proteome</keyword>
<evidence type="ECO:0000256" key="1">
    <source>
        <dbReference type="ARBA" id="ARBA00004772"/>
    </source>
</evidence>
<protein>
    <recommendedName>
        <fullName evidence="7 9">Uroporphyrinogen-III synthase</fullName>
        <ecNumber evidence="3 9">4.2.1.75</ecNumber>
    </recommendedName>
</protein>
<dbReference type="Pfam" id="PF02602">
    <property type="entry name" value="HEM4"/>
    <property type="match status" value="1"/>
</dbReference>
<evidence type="ECO:0000256" key="9">
    <source>
        <dbReference type="RuleBase" id="RU366031"/>
    </source>
</evidence>
<gene>
    <name evidence="11" type="ORF">CAL65_12975</name>
</gene>
<organism evidence="11 12">
    <name type="scientific">Alkalilimnicola ehrlichii</name>
    <dbReference type="NCBI Taxonomy" id="351052"/>
    <lineage>
        <taxon>Bacteria</taxon>
        <taxon>Pseudomonadati</taxon>
        <taxon>Pseudomonadota</taxon>
        <taxon>Gammaproteobacteria</taxon>
        <taxon>Chromatiales</taxon>
        <taxon>Ectothiorhodospiraceae</taxon>
        <taxon>Alkalilimnicola</taxon>
    </lineage>
</organism>
<dbReference type="GO" id="GO:0004852">
    <property type="term" value="F:uroporphyrinogen-III synthase activity"/>
    <property type="evidence" value="ECO:0007669"/>
    <property type="project" value="UniProtKB-UniRule"/>
</dbReference>
<dbReference type="CDD" id="cd06578">
    <property type="entry name" value="HemD"/>
    <property type="match status" value="1"/>
</dbReference>
<comment type="similarity">
    <text evidence="2 9">Belongs to the uroporphyrinogen-III synthase family.</text>
</comment>